<accession>Q68SS8</accession>
<evidence type="ECO:0000259" key="6">
    <source>
        <dbReference type="Pfam" id="PF05920"/>
    </source>
</evidence>
<dbReference type="Pfam" id="PF05920">
    <property type="entry name" value="Homeobox_KN"/>
    <property type="match status" value="1"/>
</dbReference>
<evidence type="ECO:0000256" key="2">
    <source>
        <dbReference type="ARBA" id="ARBA00023125"/>
    </source>
</evidence>
<name>Q68SS8_PLEDJ</name>
<gene>
    <name evidence="8" type="primary">a1</name>
</gene>
<feature type="region of interest" description="Disordered" evidence="5">
    <location>
        <begin position="314"/>
        <end position="352"/>
    </location>
</feature>
<feature type="compositionally biased region" description="Low complexity" evidence="5">
    <location>
        <begin position="394"/>
        <end position="404"/>
    </location>
</feature>
<evidence type="ECO:0000256" key="1">
    <source>
        <dbReference type="ARBA" id="ARBA00005800"/>
    </source>
</evidence>
<feature type="region of interest" description="Disordered" evidence="5">
    <location>
        <begin position="235"/>
        <end position="302"/>
    </location>
</feature>
<keyword evidence="3 8" id="KW-0371">Homeobox</keyword>
<dbReference type="Gene3D" id="1.10.10.60">
    <property type="entry name" value="Homeodomain-like"/>
    <property type="match status" value="1"/>
</dbReference>
<keyword evidence="2 8" id="KW-0238">DNA-binding</keyword>
<evidence type="ECO:0000256" key="4">
    <source>
        <dbReference type="ARBA" id="ARBA00023242"/>
    </source>
</evidence>
<feature type="region of interest" description="Disordered" evidence="5">
    <location>
        <begin position="389"/>
        <end position="410"/>
    </location>
</feature>
<dbReference type="InterPro" id="IPR009057">
    <property type="entry name" value="Homeodomain-like_sf"/>
</dbReference>
<feature type="compositionally biased region" description="Basic and acidic residues" evidence="5">
    <location>
        <begin position="249"/>
        <end position="264"/>
    </location>
</feature>
<dbReference type="InterPro" id="IPR001356">
    <property type="entry name" value="HD"/>
</dbReference>
<organism evidence="8">
    <name type="scientific">Pleurotus djamor</name>
    <name type="common">Pink oyster mushroom</name>
    <dbReference type="NCBI Taxonomy" id="34470"/>
    <lineage>
        <taxon>Eukaryota</taxon>
        <taxon>Fungi</taxon>
        <taxon>Dikarya</taxon>
        <taxon>Basidiomycota</taxon>
        <taxon>Agaricomycotina</taxon>
        <taxon>Agaricomycetes</taxon>
        <taxon>Agaricomycetidae</taxon>
        <taxon>Agaricales</taxon>
        <taxon>Pleurotineae</taxon>
        <taxon>Pleurotaceae</taxon>
        <taxon>Pleurotus</taxon>
    </lineage>
</organism>
<evidence type="ECO:0000256" key="3">
    <source>
        <dbReference type="ARBA" id="ARBA00023155"/>
    </source>
</evidence>
<dbReference type="GO" id="GO:0003677">
    <property type="term" value="F:DNA binding"/>
    <property type="evidence" value="ECO:0007669"/>
    <property type="project" value="UniProtKB-KW"/>
</dbReference>
<keyword evidence="4" id="KW-0539">Nucleus</keyword>
<feature type="domain" description="Mating-type protein C-terminal" evidence="7">
    <location>
        <begin position="199"/>
        <end position="389"/>
    </location>
</feature>
<dbReference type="CDD" id="cd00086">
    <property type="entry name" value="homeodomain"/>
    <property type="match status" value="1"/>
</dbReference>
<dbReference type="AlphaFoldDB" id="Q68SS8"/>
<dbReference type="GO" id="GO:0006355">
    <property type="term" value="P:regulation of DNA-templated transcription"/>
    <property type="evidence" value="ECO:0007669"/>
    <property type="project" value="InterPro"/>
</dbReference>
<dbReference type="InterPro" id="IPR024441">
    <property type="entry name" value="Homeodomain1_C"/>
</dbReference>
<comment type="similarity">
    <text evidence="1">Belongs to the TALE/M-ATYP homeobox family.</text>
</comment>
<evidence type="ECO:0000313" key="8">
    <source>
        <dbReference type="EMBL" id="AAS46737.1"/>
    </source>
</evidence>
<feature type="compositionally biased region" description="Low complexity" evidence="5">
    <location>
        <begin position="314"/>
        <end position="345"/>
    </location>
</feature>
<dbReference type="SUPFAM" id="SSF46689">
    <property type="entry name" value="Homeodomain-like"/>
    <property type="match status" value="1"/>
</dbReference>
<proteinExistence type="inferred from homology"/>
<sequence length="625" mass="68692">MVALVDAEAEFIQAMTNGSLDVFQQTWNTLLADLNSHTLDDATATLAHVTAGHIHHLATHFLKLYDEEAAARSLLATDLESLFDQLLIDDQNVSPALTASEEESLGHPSYIAPAYKWLLNNLHAPYPSKKQKSLISRQTSTSVHHIDTWFLNVRRRIGWTAICKKYFAGSKSDAVAAATRAFAVDVHDRDVSSEPLPGNIQMAFMQMELTARELYADKFNKSTLAGKLDGLVKDMTSEDRHRKRRGKPRVKERPQTQLFEKEPSAESASASDVPLGPRGTSSPVTADHYTGKRRLPDDDDTAVEVFQPRKRSRVLSAASSCSSLSSMTSSLSSPSSSRASTPSLSEPRTPPLSYNDDFFANRHCSIPPMERAHARPKLQLVSDPFPNATYTITSSSSPSSSPSSAEQSPLFDGTYDLNHNEWSSIFFNTPESAVLGELDLSSLHAPEILCAPEMAPVFYPDDTILHALVTKGMFPTSQPNFLEQVWHEPGYPIPTDYMSPMAWANDVSHLLDMQPSTSSLSSCEVIPRQTSSAPLSNLDEFSSLTSLPSDLRHSSKSIDWLSIFPESLSPTAMADDTCTNSFAKPSKVTIAKPISITPEQRAAKLTRLHSLISQAKQLQAELVHP</sequence>
<evidence type="ECO:0000256" key="5">
    <source>
        <dbReference type="SAM" id="MobiDB-lite"/>
    </source>
</evidence>
<reference evidence="8" key="1">
    <citation type="journal article" date="2004" name="Fungal Genet. Biol.">
        <title>The genetic structure and diversity of the A and B mating-type genes from the tropical oyster mushroom, Pleurotus djamor.</title>
        <authorList>
            <person name="James T.Y."/>
            <person name="Liou S.R."/>
            <person name="Vilgalys R."/>
        </authorList>
    </citation>
    <scope>NUCLEOTIDE SEQUENCE</scope>
    <source>
        <strain evidence="8">RV95/957.30</strain>
    </source>
</reference>
<evidence type="ECO:0000259" key="7">
    <source>
        <dbReference type="Pfam" id="PF12737"/>
    </source>
</evidence>
<dbReference type="InterPro" id="IPR008422">
    <property type="entry name" value="KN_HD"/>
</dbReference>
<dbReference type="Pfam" id="PF12737">
    <property type="entry name" value="Mating_C"/>
    <property type="match status" value="1"/>
</dbReference>
<dbReference type="EMBL" id="AY462111">
    <property type="protein sequence ID" value="AAS46737.1"/>
    <property type="molecule type" value="Genomic_DNA"/>
</dbReference>
<feature type="domain" description="KN homeodomain" evidence="6">
    <location>
        <begin position="117"/>
        <end position="156"/>
    </location>
</feature>
<protein>
    <submittedName>
        <fullName evidence="8">HD1 homeodomain mating-type protein</fullName>
    </submittedName>
</protein>